<dbReference type="AlphaFoldDB" id="A0A6P8ATI5"/>
<sequence>MSLTRISWVPVKADVDDAALAPVQAAGDAVAKQPGVESIYHGRVVEGIPSLYAVTTFASEDAVKAAESSSAFSELEGILAGLIDTSSAQPYTNLVSLNKPFESIASPVTRIIAIFLPASVDKADFIAKVDAMEAAMAAANLPGFKGNVHGWAANQIEHPSIPGGPAQVFVALAGWESVAASEASASAPGMAEQQAALAAFGGIVEVNHVSLTKA</sequence>
<reference evidence="2" key="2">
    <citation type="submission" date="2019-10" db="EMBL/GenBank/DDBJ databases">
        <authorList>
            <consortium name="NCBI Genome Project"/>
        </authorList>
    </citation>
    <scope>NUCLEOTIDE SEQUENCE</scope>
    <source>
        <strain evidence="2">NI907</strain>
    </source>
</reference>
<evidence type="ECO:0008006" key="3">
    <source>
        <dbReference type="Google" id="ProtNLM"/>
    </source>
</evidence>
<evidence type="ECO:0000313" key="2">
    <source>
        <dbReference type="RefSeq" id="XP_030978228.1"/>
    </source>
</evidence>
<evidence type="ECO:0000313" key="1">
    <source>
        <dbReference type="Proteomes" id="UP000515153"/>
    </source>
</evidence>
<reference evidence="2" key="1">
    <citation type="journal article" date="2019" name="Mol. Biol. Evol.">
        <title>Blast fungal genomes show frequent chromosomal changes, gene gains and losses, and effector gene turnover.</title>
        <authorList>
            <person name="Gomez Luciano L.B."/>
            <person name="Jason Tsai I."/>
            <person name="Chuma I."/>
            <person name="Tosa Y."/>
            <person name="Chen Y.H."/>
            <person name="Li J.Y."/>
            <person name="Li M.Y."/>
            <person name="Jade Lu M.Y."/>
            <person name="Nakayashiki H."/>
            <person name="Li W.H."/>
        </authorList>
    </citation>
    <scope>NUCLEOTIDE SEQUENCE</scope>
    <source>
        <strain evidence="2">NI907</strain>
    </source>
</reference>
<protein>
    <recommendedName>
        <fullName evidence="3">ABM domain-containing protein</fullName>
    </recommendedName>
</protein>
<dbReference type="KEGG" id="pgri:PgNI_09235"/>
<name>A0A6P8ATI5_PYRGI</name>
<dbReference type="RefSeq" id="XP_030978228.1">
    <property type="nucleotide sequence ID" value="XM_031129222.1"/>
</dbReference>
<organism evidence="1 2">
    <name type="scientific">Pyricularia grisea</name>
    <name type="common">Crabgrass-specific blast fungus</name>
    <name type="synonym">Magnaporthe grisea</name>
    <dbReference type="NCBI Taxonomy" id="148305"/>
    <lineage>
        <taxon>Eukaryota</taxon>
        <taxon>Fungi</taxon>
        <taxon>Dikarya</taxon>
        <taxon>Ascomycota</taxon>
        <taxon>Pezizomycotina</taxon>
        <taxon>Sordariomycetes</taxon>
        <taxon>Sordariomycetidae</taxon>
        <taxon>Magnaporthales</taxon>
        <taxon>Pyriculariaceae</taxon>
        <taxon>Pyricularia</taxon>
    </lineage>
</organism>
<dbReference type="Gene3D" id="3.30.70.100">
    <property type="match status" value="2"/>
</dbReference>
<dbReference type="InterPro" id="IPR011008">
    <property type="entry name" value="Dimeric_a/b-barrel"/>
</dbReference>
<dbReference type="Proteomes" id="UP000515153">
    <property type="component" value="Unplaced"/>
</dbReference>
<proteinExistence type="predicted"/>
<dbReference type="SUPFAM" id="SSF54909">
    <property type="entry name" value="Dimeric alpha+beta barrel"/>
    <property type="match status" value="1"/>
</dbReference>
<reference evidence="2" key="3">
    <citation type="submission" date="2025-08" db="UniProtKB">
        <authorList>
            <consortium name="RefSeq"/>
        </authorList>
    </citation>
    <scope>IDENTIFICATION</scope>
    <source>
        <strain evidence="2">NI907</strain>
    </source>
</reference>
<dbReference type="GeneID" id="41964130"/>
<gene>
    <name evidence="2" type="ORF">PgNI_09235</name>
</gene>
<keyword evidence="1" id="KW-1185">Reference proteome</keyword>
<accession>A0A6P8ATI5</accession>